<dbReference type="InterPro" id="IPR058925">
    <property type="entry name" value="zf-C2H2_AcuF"/>
</dbReference>
<sequence length="1213" mass="131530">MASSYVQAPVFSQGRDSASRETQVSNAAHQRQPALSHLSAGAALSFPLDEVRYTDAGSLAVDIFETPSASGATPSHYPSSDFSDLDDDPFYGVSFDGIDPVTPFFLEDAAIWHQTEFPCNSPSSSVPEPQHEANFSISCPLTPAHTASLDAASPKSDRKDVGTVEAPDTLPKSISPQKLEKTYKPAPVAGSASAMTSSLSSNNHTSQDGLDPVSVPMRPQNLRVIVVNWDKDGGASVDAVERSPEYSPASVRAEAYAITTDAGDLISTAAEAHDNGLVAAHPDALDAWSGETGSKRAGLDSLHRPAGEVSSINDVAKQQAIDERNEQVARWRSHSVHDVAAPTVETSPEEMQGLESPRDDDNDIPLGHGTENRYIPGRTYFEGPGGEISDIDREILASCRNWADAPVIPGIISGEYGKQQPETSHAAMARFQSMCRDNDSVISRSATWGTRRRSLPSVIDAEGVTSGNFLKRLSIGRGNGEKTSRPGSFLRDLRGLVRRASVSSQLRKRSRSRSCSRSVSGEAEAAMERKDTTEGNIGCESTPHLSPHLGSMSNGKKTTPSINTTLASMGQNIASIWTGHSRSGSLSGISTTMASPRASLGSLAAKSPMRRPRSKSEIPKDSKSGAGMETVSSIAELWSKTGGPPVAPVSRVNLSHAASTAAVDDEDDEDDEDDDEEEEVHEENGPRLNSIVIGGFPPSFAGFQQHIMLLNPGLRTSHGYLVDRIAHHQMERYKQLLTVKARHMGQGADCACGTLCMALGGSAVLLDQKGHPRGLDSLTPGMEDNEWMLTDGAIHQKSFPRDIPMPPTHYLPAEFECQLCFQKKRFRKPSDWTKHVHEDVQPFTCTWDRCRDTIMFKRKADWVRHENEGHRHLEWWTCDVDECRHTCYRRDNFLQHLVREHKFPELKVKTKAAMKRGGEMGPTWQRAEQCHAVTTARPQDEACRFCGKVLPTWKKLTVHLAEHMQRISLPILRLVAARDSSADSVISSPVEDAAPRRQVPLGPPNPSTPLPCIPWTQLSVESAPGQGGAQEGAQAQQKLLGHGCDGPRGACFPTPSPIVSAAVDLASYEQYLMDRPCDGLQQQPNAMADATKPFPYMGAYLDSSSSSSSSSPFGCTSASSDDMEPFPRFGLDARVLRRVEDATMGAQLSGHMTRDGMMMNASCVNGGAFGNGELLSTHSLAPHLYASSRPRGQQPQQQRQPPWDDGGFLSRCA</sequence>
<feature type="compositionally biased region" description="Low complexity" evidence="1">
    <location>
        <begin position="189"/>
        <end position="201"/>
    </location>
</feature>
<comment type="caution">
    <text evidence="3">The sequence shown here is derived from an EMBL/GenBank/DDBJ whole genome shotgun (WGS) entry which is preliminary data.</text>
</comment>
<organism evidence="3 4">
    <name type="scientific">Claviceps africana</name>
    <dbReference type="NCBI Taxonomy" id="83212"/>
    <lineage>
        <taxon>Eukaryota</taxon>
        <taxon>Fungi</taxon>
        <taxon>Dikarya</taxon>
        <taxon>Ascomycota</taxon>
        <taxon>Pezizomycotina</taxon>
        <taxon>Sordariomycetes</taxon>
        <taxon>Hypocreomycetidae</taxon>
        <taxon>Hypocreales</taxon>
        <taxon>Clavicipitaceae</taxon>
        <taxon>Claviceps</taxon>
    </lineage>
</organism>
<evidence type="ECO:0000256" key="1">
    <source>
        <dbReference type="SAM" id="MobiDB-lite"/>
    </source>
</evidence>
<feature type="region of interest" description="Disordered" evidence="1">
    <location>
        <begin position="602"/>
        <end position="627"/>
    </location>
</feature>
<feature type="compositionally biased region" description="Acidic residues" evidence="1">
    <location>
        <begin position="663"/>
        <end position="681"/>
    </location>
</feature>
<protein>
    <recommendedName>
        <fullName evidence="2">C2H2-type domain-containing protein</fullName>
    </recommendedName>
</protein>
<gene>
    <name evidence="3" type="ORF">E4U42_004064</name>
</gene>
<accession>A0A8K0NL31</accession>
<feature type="region of interest" description="Disordered" evidence="1">
    <location>
        <begin position="342"/>
        <end position="371"/>
    </location>
</feature>
<feature type="compositionally biased region" description="Basic and acidic residues" evidence="1">
    <location>
        <begin position="614"/>
        <end position="623"/>
    </location>
</feature>
<dbReference type="Pfam" id="PF26082">
    <property type="entry name" value="zf-C2H2_AcuF"/>
    <property type="match status" value="1"/>
</dbReference>
<evidence type="ECO:0000259" key="2">
    <source>
        <dbReference type="PROSITE" id="PS00028"/>
    </source>
</evidence>
<dbReference type="Proteomes" id="UP000811619">
    <property type="component" value="Unassembled WGS sequence"/>
</dbReference>
<feature type="domain" description="C2H2-type" evidence="2">
    <location>
        <begin position="943"/>
        <end position="963"/>
    </location>
</feature>
<evidence type="ECO:0000313" key="3">
    <source>
        <dbReference type="EMBL" id="KAG5925665.1"/>
    </source>
</evidence>
<feature type="region of interest" description="Disordered" evidence="1">
    <location>
        <begin position="1"/>
        <end position="32"/>
    </location>
</feature>
<dbReference type="SMART" id="SM00355">
    <property type="entry name" value="ZnF_C2H2"/>
    <property type="match status" value="3"/>
</dbReference>
<dbReference type="InterPro" id="IPR013087">
    <property type="entry name" value="Znf_C2H2_type"/>
</dbReference>
<name>A0A8K0NL31_9HYPO</name>
<feature type="compositionally biased region" description="Low complexity" evidence="1">
    <location>
        <begin position="1189"/>
        <end position="1201"/>
    </location>
</feature>
<dbReference type="PANTHER" id="PTHR35391">
    <property type="entry name" value="C2H2-TYPE DOMAIN-CONTAINING PROTEIN-RELATED"/>
    <property type="match status" value="1"/>
</dbReference>
<dbReference type="EMBL" id="SRPY01000349">
    <property type="protein sequence ID" value="KAG5925665.1"/>
    <property type="molecule type" value="Genomic_DNA"/>
</dbReference>
<feature type="compositionally biased region" description="Polar residues" evidence="1">
    <location>
        <begin position="551"/>
        <end position="563"/>
    </location>
</feature>
<feature type="region of interest" description="Disordered" evidence="1">
    <location>
        <begin position="1186"/>
        <end position="1213"/>
    </location>
</feature>
<dbReference type="PANTHER" id="PTHR35391:SF3">
    <property type="entry name" value="FINGER DOMAIN PROTEIN, PUTATIVE (AFU_ORTHOLOGUE AFUA_8G04300)-RELATED"/>
    <property type="match status" value="1"/>
</dbReference>
<dbReference type="AlphaFoldDB" id="A0A8K0NL31"/>
<feature type="region of interest" description="Disordered" evidence="1">
    <location>
        <begin position="656"/>
        <end position="689"/>
    </location>
</feature>
<keyword evidence="4" id="KW-1185">Reference proteome</keyword>
<feature type="region of interest" description="Disordered" evidence="1">
    <location>
        <begin position="501"/>
        <end position="563"/>
    </location>
</feature>
<dbReference type="OrthoDB" id="5315052at2759"/>
<dbReference type="PROSITE" id="PS00028">
    <property type="entry name" value="ZINC_FINGER_C2H2_1"/>
    <property type="match status" value="1"/>
</dbReference>
<proteinExistence type="predicted"/>
<feature type="compositionally biased region" description="Polar residues" evidence="1">
    <location>
        <begin position="14"/>
        <end position="29"/>
    </location>
</feature>
<evidence type="ECO:0000313" key="4">
    <source>
        <dbReference type="Proteomes" id="UP000811619"/>
    </source>
</evidence>
<feature type="region of interest" description="Disordered" evidence="1">
    <location>
        <begin position="146"/>
        <end position="216"/>
    </location>
</feature>
<reference evidence="3" key="1">
    <citation type="journal article" date="2020" name="bioRxiv">
        <title>Whole genome comparisons of ergot fungi reveals the divergence and evolution of species within the genus Claviceps are the result of varying mechanisms driving genome evolution and host range expansion.</title>
        <authorList>
            <person name="Wyka S.A."/>
            <person name="Mondo S.J."/>
            <person name="Liu M."/>
            <person name="Dettman J."/>
            <person name="Nalam V."/>
            <person name="Broders K.D."/>
        </authorList>
    </citation>
    <scope>NUCLEOTIDE SEQUENCE</scope>
    <source>
        <strain evidence="3">CCC 489</strain>
    </source>
</reference>